<proteinExistence type="predicted"/>
<dbReference type="Proteomes" id="UP000714380">
    <property type="component" value="Unassembled WGS sequence"/>
</dbReference>
<evidence type="ECO:0000259" key="2">
    <source>
        <dbReference type="PROSITE" id="PS50125"/>
    </source>
</evidence>
<dbReference type="EMBL" id="JAEDAH010000091">
    <property type="protein sequence ID" value="MCA6064797.1"/>
    <property type="molecule type" value="Genomic_DNA"/>
</dbReference>
<keyword evidence="1" id="KW-0812">Transmembrane</keyword>
<accession>A0ABS7ZT57</accession>
<name>A0ABS7ZT57_9GAMM</name>
<protein>
    <submittedName>
        <fullName evidence="3">Adenylate/guanylate cyclase domain-containing protein</fullName>
    </submittedName>
</protein>
<dbReference type="Gene3D" id="3.30.70.1230">
    <property type="entry name" value="Nucleotide cyclase"/>
    <property type="match status" value="1"/>
</dbReference>
<dbReference type="RefSeq" id="WP_225676115.1">
    <property type="nucleotide sequence ID" value="NZ_JAEDAH010000091.1"/>
</dbReference>
<dbReference type="InterPro" id="IPR050697">
    <property type="entry name" value="Adenylyl/Guanylyl_Cyclase_3/4"/>
</dbReference>
<dbReference type="PANTHER" id="PTHR43081:SF1">
    <property type="entry name" value="ADENYLATE CYCLASE, TERMINAL-DIFFERENTIATION SPECIFIC"/>
    <property type="match status" value="1"/>
</dbReference>
<feature type="domain" description="Guanylate cyclase" evidence="2">
    <location>
        <begin position="237"/>
        <end position="366"/>
    </location>
</feature>
<evidence type="ECO:0000256" key="1">
    <source>
        <dbReference type="SAM" id="Phobius"/>
    </source>
</evidence>
<sequence length="436" mass="48393">MNISQICGLLAGCLVMVSGVIISTLGFSHLQQQAENRIQLDAQRQLQRLTIALAPSLLKQDRISLNLTLSEWSKGPELTAIQVLNTSQQVIAESGQARAGMLEISQPVTQDNVAAGLLRASVDLAPAGQAARHYLALGLIATGLLALIAALAMYQLADRAMRYLRQLSVSLTNWQNTDKPLQLPPVPRIGELKTIHSELNKVSQREQHQRAMEEALGRFVYNQPKQPLPVLHYHECALLFIEIQDLEILQARLSADELSEVLNHYHKLLSQAAKLYNGKLDRYMGDGIVMMFGVGQPASGGREALHCLYAAQLFLGLHNHGANTAVPVSFRLAAHWGNVLLAPIAQEDRTECSLIGDTVHWAYHLASNSEDQRLLASQELINQLMDHDDIRWDEGPLVSDLHGREQNSYWLNTLPEKNRSLIQRQIKHITAMAENA</sequence>
<reference evidence="3 4" key="1">
    <citation type="submission" date="2020-12" db="EMBL/GenBank/DDBJ databases">
        <title>Novel Thalassolituus-related marine hydrocarbonoclastic bacteria mediated algae-derived hydrocarbons mineralization in twilight zone of the northern South China Sea.</title>
        <authorList>
            <person name="Dong C."/>
        </authorList>
    </citation>
    <scope>NUCLEOTIDE SEQUENCE [LARGE SCALE GENOMIC DNA]</scope>
    <source>
        <strain evidence="3 4">IMCC1826</strain>
    </source>
</reference>
<evidence type="ECO:0000313" key="4">
    <source>
        <dbReference type="Proteomes" id="UP000714380"/>
    </source>
</evidence>
<keyword evidence="1" id="KW-1133">Transmembrane helix</keyword>
<gene>
    <name evidence="3" type="ORF">I9W95_14385</name>
</gene>
<keyword evidence="1" id="KW-0472">Membrane</keyword>
<dbReference type="CDD" id="cd07302">
    <property type="entry name" value="CHD"/>
    <property type="match status" value="1"/>
</dbReference>
<evidence type="ECO:0000313" key="3">
    <source>
        <dbReference type="EMBL" id="MCA6064797.1"/>
    </source>
</evidence>
<dbReference type="PANTHER" id="PTHR43081">
    <property type="entry name" value="ADENYLATE CYCLASE, TERMINAL-DIFFERENTIATION SPECIFIC-RELATED"/>
    <property type="match status" value="1"/>
</dbReference>
<dbReference type="Pfam" id="PF00211">
    <property type="entry name" value="Guanylate_cyc"/>
    <property type="match status" value="1"/>
</dbReference>
<keyword evidence="4" id="KW-1185">Reference proteome</keyword>
<dbReference type="InterPro" id="IPR029787">
    <property type="entry name" value="Nucleotide_cyclase"/>
</dbReference>
<organism evidence="3 4">
    <name type="scientific">Thalassolituus marinus</name>
    <dbReference type="NCBI Taxonomy" id="671053"/>
    <lineage>
        <taxon>Bacteria</taxon>
        <taxon>Pseudomonadati</taxon>
        <taxon>Pseudomonadota</taxon>
        <taxon>Gammaproteobacteria</taxon>
        <taxon>Oceanospirillales</taxon>
        <taxon>Oceanospirillaceae</taxon>
        <taxon>Thalassolituus</taxon>
    </lineage>
</organism>
<dbReference type="PROSITE" id="PS50125">
    <property type="entry name" value="GUANYLATE_CYCLASE_2"/>
    <property type="match status" value="1"/>
</dbReference>
<dbReference type="SUPFAM" id="SSF55073">
    <property type="entry name" value="Nucleotide cyclase"/>
    <property type="match status" value="1"/>
</dbReference>
<feature type="transmembrane region" description="Helical" evidence="1">
    <location>
        <begin position="134"/>
        <end position="157"/>
    </location>
</feature>
<dbReference type="InterPro" id="IPR001054">
    <property type="entry name" value="A/G_cyclase"/>
</dbReference>
<comment type="caution">
    <text evidence="3">The sequence shown here is derived from an EMBL/GenBank/DDBJ whole genome shotgun (WGS) entry which is preliminary data.</text>
</comment>